<dbReference type="EMBL" id="CP034459">
    <property type="protein sequence ID" value="QBM89564.1"/>
    <property type="molecule type" value="Genomic_DNA"/>
</dbReference>
<dbReference type="STRING" id="2163413.A0A4P6XUG7"/>
<organism evidence="2 3">
    <name type="scientific">Metschnikowia aff. pulcherrima</name>
    <dbReference type="NCBI Taxonomy" id="2163413"/>
    <lineage>
        <taxon>Eukaryota</taxon>
        <taxon>Fungi</taxon>
        <taxon>Dikarya</taxon>
        <taxon>Ascomycota</taxon>
        <taxon>Saccharomycotina</taxon>
        <taxon>Pichiomycetes</taxon>
        <taxon>Metschnikowiaceae</taxon>
        <taxon>Metschnikowia</taxon>
    </lineage>
</organism>
<reference evidence="3" key="1">
    <citation type="submission" date="2019-03" db="EMBL/GenBank/DDBJ databases">
        <title>Snf2 controls pulcherriminic acid biosynthesis and connects pigmentation and antifungal activity of the yeast Metschnikowia pulcherrima.</title>
        <authorList>
            <person name="Gore-Lloyd D."/>
            <person name="Sumann I."/>
            <person name="Brachmann A.O."/>
            <person name="Schneeberger K."/>
            <person name="Ortiz-Merino R.A."/>
            <person name="Moreno-Beltran M."/>
            <person name="Schlaefli M."/>
            <person name="Kirner P."/>
            <person name="Santos Kron A."/>
            <person name="Wolfe K.H."/>
            <person name="Piel J."/>
            <person name="Ahrens C.H."/>
            <person name="Henk D."/>
            <person name="Freimoser F.M."/>
        </authorList>
    </citation>
    <scope>NUCLEOTIDE SEQUENCE [LARGE SCALE GENOMIC DNA]</scope>
    <source>
        <strain evidence="3">APC 1.2</strain>
    </source>
</reference>
<proteinExistence type="predicted"/>
<feature type="region of interest" description="Disordered" evidence="1">
    <location>
        <begin position="349"/>
        <end position="488"/>
    </location>
</feature>
<dbReference type="AlphaFoldDB" id="A0A4P6XUG7"/>
<feature type="compositionally biased region" description="Basic and acidic residues" evidence="1">
    <location>
        <begin position="449"/>
        <end position="459"/>
    </location>
</feature>
<keyword evidence="3" id="KW-1185">Reference proteome</keyword>
<protein>
    <submittedName>
        <fullName evidence="2">Uncharacterized protein</fullName>
    </submittedName>
</protein>
<sequence>MPSTKSATPPVPAGHATEDLRIGTADEIAALAKLNPVVLPNDALVTNLQQNHPNEPRWRRFRNDPNYIYVLNWMFQCRGYIKLASEHFDTDLFEMELFELVQPPPVDDMVLVINKAKLALISKVHGKKVLSLSMFESLFRVYFGSDTPLSGPTEEEEAESHQSVVTSIYPSFNDLYVDEKLSVLATLITEVSQYQDFREYIDKVKLSPEDLRLTSVARFPTGDKQRADEYFLLFDGTALYKRVISAPEFIIPKKRKLAPPHPELHYPEDSFDISLIEFELVYKDIYGFNLFLLDLFKGKKLKINKAIVDYIYTELYISNMFSYETKKRKIISGRRKEFEMGRLLATRKRSSRIEAKERQKNLEEQERKAQEAEDLKHATTRRSQRAQNLQEQKMRMDFTAGLSRGERLNLRKKGEESATPAETDSAKASPINGETAPIPIESNSPIDVDADHSGEELRAAEQNSPENIPSPSSQHSDSSIVEILSSND</sequence>
<name>A0A4P6XUG7_9ASCO</name>
<evidence type="ECO:0000313" key="2">
    <source>
        <dbReference type="EMBL" id="QBM89564.1"/>
    </source>
</evidence>
<gene>
    <name evidence="2" type="ORF">METSCH_D06410</name>
</gene>
<feature type="compositionally biased region" description="Basic and acidic residues" evidence="1">
    <location>
        <begin position="404"/>
        <end position="416"/>
    </location>
</feature>
<feature type="compositionally biased region" description="Low complexity" evidence="1">
    <location>
        <begin position="470"/>
        <end position="479"/>
    </location>
</feature>
<feature type="compositionally biased region" description="Basic and acidic residues" evidence="1">
    <location>
        <begin position="351"/>
        <end position="377"/>
    </location>
</feature>
<evidence type="ECO:0000256" key="1">
    <source>
        <dbReference type="SAM" id="MobiDB-lite"/>
    </source>
</evidence>
<accession>A0A4P6XUG7</accession>
<evidence type="ECO:0000313" key="3">
    <source>
        <dbReference type="Proteomes" id="UP000292447"/>
    </source>
</evidence>
<dbReference type="Proteomes" id="UP000292447">
    <property type="component" value="Chromosome IV"/>
</dbReference>